<evidence type="ECO:0000313" key="12">
    <source>
        <dbReference type="EMBL" id="SFO10327.1"/>
    </source>
</evidence>
<evidence type="ECO:0000313" key="13">
    <source>
        <dbReference type="Proteomes" id="UP000181899"/>
    </source>
</evidence>
<dbReference type="GO" id="GO:0046872">
    <property type="term" value="F:metal ion binding"/>
    <property type="evidence" value="ECO:0007669"/>
    <property type="project" value="UniProtKB-KW"/>
</dbReference>
<dbReference type="Proteomes" id="UP000181899">
    <property type="component" value="Unassembled WGS sequence"/>
</dbReference>
<evidence type="ECO:0000259" key="11">
    <source>
        <dbReference type="Pfam" id="PF13407"/>
    </source>
</evidence>
<dbReference type="RefSeq" id="WP_074912915.1">
    <property type="nucleotide sequence ID" value="NZ_FOVK01000016.1"/>
</dbReference>
<evidence type="ECO:0000256" key="1">
    <source>
        <dbReference type="ARBA" id="ARBA00004196"/>
    </source>
</evidence>
<keyword evidence="6" id="KW-0574">Periplasm</keyword>
<dbReference type="AlphaFoldDB" id="A0A1I5EFR1"/>
<organism evidence="12 13">
    <name type="scientific">Proteiniclasticum ruminis</name>
    <dbReference type="NCBI Taxonomy" id="398199"/>
    <lineage>
        <taxon>Bacteria</taxon>
        <taxon>Bacillati</taxon>
        <taxon>Bacillota</taxon>
        <taxon>Clostridia</taxon>
        <taxon>Eubacteriales</taxon>
        <taxon>Clostridiaceae</taxon>
        <taxon>Proteiniclasticum</taxon>
    </lineage>
</organism>
<dbReference type="Pfam" id="PF13407">
    <property type="entry name" value="Peripla_BP_4"/>
    <property type="match status" value="1"/>
</dbReference>
<evidence type="ECO:0000256" key="2">
    <source>
        <dbReference type="ARBA" id="ARBA00022448"/>
    </source>
</evidence>
<keyword evidence="5 10" id="KW-0732">Signal</keyword>
<gene>
    <name evidence="12" type="ORF">SAMN04488695_11618</name>
</gene>
<dbReference type="CDD" id="cd01539">
    <property type="entry name" value="PBP1_GGBP"/>
    <property type="match status" value="1"/>
</dbReference>
<keyword evidence="4" id="KW-0479">Metal-binding</keyword>
<dbReference type="SUPFAM" id="SSF53822">
    <property type="entry name" value="Periplasmic binding protein-like I"/>
    <property type="match status" value="1"/>
</dbReference>
<accession>A0A1I5EFR1</accession>
<evidence type="ECO:0000256" key="5">
    <source>
        <dbReference type="ARBA" id="ARBA00022729"/>
    </source>
</evidence>
<dbReference type="InterPro" id="IPR025997">
    <property type="entry name" value="SBP_2_dom"/>
</dbReference>
<reference evidence="12 13" key="1">
    <citation type="submission" date="2016-10" db="EMBL/GenBank/DDBJ databases">
        <authorList>
            <person name="de Groot N.N."/>
        </authorList>
    </citation>
    <scope>NUCLEOTIDE SEQUENCE [LARGE SCALE GENOMIC DNA]</scope>
    <source>
        <strain evidence="12 13">ML2</strain>
    </source>
</reference>
<dbReference type="EMBL" id="FOVK01000016">
    <property type="protein sequence ID" value="SFO10327.1"/>
    <property type="molecule type" value="Genomic_DNA"/>
</dbReference>
<comment type="subcellular location">
    <subcellularLocation>
        <location evidence="1">Cell envelope</location>
    </subcellularLocation>
</comment>
<keyword evidence="3" id="KW-0762">Sugar transport</keyword>
<keyword evidence="13" id="KW-1185">Reference proteome</keyword>
<evidence type="ECO:0000256" key="10">
    <source>
        <dbReference type="SAM" id="SignalP"/>
    </source>
</evidence>
<dbReference type="InterPro" id="IPR028082">
    <property type="entry name" value="Peripla_BP_I"/>
</dbReference>
<sequence>MKLKKTFALLLTLVMVAAVAVGCGSKDAQSDGGKKIGVLIYKFDDTYISSVRQALQALDTSDAEVELVMQDGQNNQGTQNDQLDNLISQGVSALLVNIVDIGAAQNVIDKAKAADIPVVFFNREPDANVLKQYDKARFVGTQPEEAGIIQGEMMAELFADAKYDRNGDGKINYVLLHGGTDNPEAIARSEYSVKTMNEKGIETEELAMQIAEWDNEKAKSAMDGWLQRDQNNIDLVIANNDGMASGAISSLKAIGFNSGDDSKYIPVFGVDATEEAKVLISEGSMAGTVMQDAQGMAKALMELGKNAAMGKDFIEGTSYSYDASEISVRIPYQPYSGK</sequence>
<comment type="subunit">
    <text evidence="8">The ABC transporter complex is composed of one ATP-binding protein (MglA), two transmembrane proteins (MglC) and a solute-binding protein (MglB).</text>
</comment>
<feature type="domain" description="Periplasmic binding protein" evidence="11">
    <location>
        <begin position="36"/>
        <end position="311"/>
    </location>
</feature>
<dbReference type="PANTHER" id="PTHR30036:SF2">
    <property type="entry name" value="D-GALACTOSE_METHYL-GALACTOSIDE BINDING PERIPLASMIC PROTEIN MGLB"/>
    <property type="match status" value="1"/>
</dbReference>
<protein>
    <recommendedName>
        <fullName evidence="9">D-galactose/methyl-galactoside binding periplasmic protein MglB</fullName>
    </recommendedName>
</protein>
<evidence type="ECO:0000256" key="9">
    <source>
        <dbReference type="ARBA" id="ARBA00034344"/>
    </source>
</evidence>
<evidence type="ECO:0000256" key="8">
    <source>
        <dbReference type="ARBA" id="ARBA00034323"/>
    </source>
</evidence>
<dbReference type="InterPro" id="IPR050555">
    <property type="entry name" value="Bact_Solute-Bind_Prot2"/>
</dbReference>
<name>A0A1I5EFR1_9CLOT</name>
<evidence type="ECO:0000256" key="3">
    <source>
        <dbReference type="ARBA" id="ARBA00022597"/>
    </source>
</evidence>
<dbReference type="OrthoDB" id="9769193at2"/>
<dbReference type="InterPro" id="IPR044085">
    <property type="entry name" value="MglB-like_PBP1"/>
</dbReference>
<dbReference type="GO" id="GO:0030246">
    <property type="term" value="F:carbohydrate binding"/>
    <property type="evidence" value="ECO:0007669"/>
    <property type="project" value="InterPro"/>
</dbReference>
<keyword evidence="2" id="KW-0813">Transport</keyword>
<dbReference type="PANTHER" id="PTHR30036">
    <property type="entry name" value="D-XYLOSE-BINDING PERIPLASMIC PROTEIN"/>
    <property type="match status" value="1"/>
</dbReference>
<feature type="signal peptide" evidence="10">
    <location>
        <begin position="1"/>
        <end position="20"/>
    </location>
</feature>
<dbReference type="Gene3D" id="3.40.50.2300">
    <property type="match status" value="2"/>
</dbReference>
<dbReference type="GO" id="GO:0030288">
    <property type="term" value="C:outer membrane-bounded periplasmic space"/>
    <property type="evidence" value="ECO:0007669"/>
    <property type="project" value="TreeGrafter"/>
</dbReference>
<evidence type="ECO:0000256" key="6">
    <source>
        <dbReference type="ARBA" id="ARBA00022764"/>
    </source>
</evidence>
<evidence type="ECO:0000256" key="4">
    <source>
        <dbReference type="ARBA" id="ARBA00022723"/>
    </source>
</evidence>
<evidence type="ECO:0000256" key="7">
    <source>
        <dbReference type="ARBA" id="ARBA00022837"/>
    </source>
</evidence>
<dbReference type="PROSITE" id="PS51257">
    <property type="entry name" value="PROKAR_LIPOPROTEIN"/>
    <property type="match status" value="1"/>
</dbReference>
<feature type="chain" id="PRO_5039364276" description="D-galactose/methyl-galactoside binding periplasmic protein MglB" evidence="10">
    <location>
        <begin position="21"/>
        <end position="338"/>
    </location>
</feature>
<proteinExistence type="predicted"/>
<keyword evidence="7" id="KW-0106">Calcium</keyword>